<dbReference type="InterPro" id="IPR041398">
    <property type="entry name" value="DdrB_dom"/>
</dbReference>
<evidence type="ECO:0000259" key="2">
    <source>
        <dbReference type="Pfam" id="PF18763"/>
    </source>
</evidence>
<dbReference type="AlphaFoldDB" id="A0AAW5R8Q8"/>
<dbReference type="Pfam" id="PF18823">
    <property type="entry name" value="InPase"/>
    <property type="match status" value="1"/>
</dbReference>
<gene>
    <name evidence="5" type="ORF">KTH64_02110</name>
</gene>
<organism evidence="5 6">
    <name type="scientific">Acinetobacter junii</name>
    <dbReference type="NCBI Taxonomy" id="40215"/>
    <lineage>
        <taxon>Bacteria</taxon>
        <taxon>Pseudomonadati</taxon>
        <taxon>Pseudomonadota</taxon>
        <taxon>Gammaproteobacteria</taxon>
        <taxon>Moraxellales</taxon>
        <taxon>Moraxellaceae</taxon>
        <taxon>Acinetobacter</taxon>
    </lineage>
</organism>
<name>A0AAW5R8Q8_ACIJU</name>
<dbReference type="Pfam" id="PF18798">
    <property type="entry name" value="LPD3"/>
    <property type="match status" value="1"/>
</dbReference>
<dbReference type="RefSeq" id="WP_262578346.1">
    <property type="nucleotide sequence ID" value="NZ_JAHPRE010000006.1"/>
</dbReference>
<evidence type="ECO:0000256" key="1">
    <source>
        <dbReference type="SAM" id="MobiDB-lite"/>
    </source>
</evidence>
<sequence length="1066" mass="118884">MSKVKNVTSEAGVLTALDEMSNLITEYQKENFKFLSGESVASVQSGQIKPDEQGRFIKSAINWFKDWLEKNKHSTEFENDQLGMVIIAPAGIKSAMSHKPRPIDVQALPVLPHVIKKARVISITKDDTGKPIENIILAAPIVVDGQRCYIVIRLRKYYEIKGEAPRYYTQAVAIETNTATSNQTEHLGDKSLTRFGESGGRDRLLNVLHDALNVNIEQKSKKIKVYGWKAIEMARNLTFEQLEILTLKTQKEHFIPKEQRTNIYLYDQKGRKKLDVLSWAVHHKLEEFKNNPNENDKPLDHEDLLRIRNEFQVDYEQGAFDGVDGFDSIDEDGQWVLDKIDSMIAVLQNLHGGENKVLKGRSNNVKTAKGTKVSTLFAVLEADQVIASHTATGTENPNYPQELQPRDRSRESSQAWVQKTSNTLDPESLGRSGRADTGAPIIGDDLVVESGNGRTMAIQLAYERGNADEYKEWLIDEAEYFGFSADQINQFKQPILVRIRTSEVDRVQFTVEANQDDKLSFSATERAKTDARRLDENLLSLFTPGEDGDLITASNQKFIQGFLRSLGETEAAQYIGTDGKPTQALVTRMKAAIFSKAYNDDRLLEMMADQTKPDLQNMLNALGAAAPKFIEAQAVSRGDVQDVSSSIVDGIEQALDKRVTNAIIDAANTILAAKQNDQDIVEFVKQQGLFGDLGEGVPELAVFLSKNSRSAKKMSLLFKAMAAFAEKQAIDGQNMGLFGEPEPVSIKDAINYAVKVIEDNYGDNANLSMFDSIDSLTSIDEKAHAAATSPHNDLDFPTAEQKQTGEYQKGHLSIGDLKIAIENPAGSIRSGTDPNGNEWQITMKHHYGFIKNTTGADGDEIDVFVKNHLANNPEYAYIIKQLDNNGQFDEQKVIIGAETEEEAKEIYLSNYEKGWQGFGGIKKISMADLLKKIQHTWSEFDSWAVDGSYEHIPLDHVITENAPKIHESKISREDPIVVIEKLGKYYLIAGLDRIALAKQRDEKFIPAIIFDDKEVKTSIIQKAIKQAGTKVDPVALAALIVDELEKSLVHSFDEVSNSFLDILYKA</sequence>
<proteinExistence type="predicted"/>
<feature type="domain" description="Large polyvalent protein-associated" evidence="3">
    <location>
        <begin position="62"/>
        <end position="161"/>
    </location>
</feature>
<dbReference type="PROSITE" id="PS00387">
    <property type="entry name" value="PPASE"/>
    <property type="match status" value="1"/>
</dbReference>
<dbReference type="EMBL" id="JAHPRE010000006">
    <property type="protein sequence ID" value="MCU4395785.1"/>
    <property type="molecule type" value="Genomic_DNA"/>
</dbReference>
<feature type="region of interest" description="Disordered" evidence="1">
    <location>
        <begin position="389"/>
        <end position="436"/>
    </location>
</feature>
<evidence type="ECO:0000259" key="4">
    <source>
        <dbReference type="Pfam" id="PF18823"/>
    </source>
</evidence>
<dbReference type="InterPro" id="IPR041595">
    <property type="entry name" value="Inorganic_Pase"/>
</dbReference>
<dbReference type="Proteomes" id="UP001208534">
    <property type="component" value="Unassembled WGS sequence"/>
</dbReference>
<feature type="compositionally biased region" description="Polar residues" evidence="1">
    <location>
        <begin position="389"/>
        <end position="401"/>
    </location>
</feature>
<evidence type="ECO:0000313" key="6">
    <source>
        <dbReference type="Proteomes" id="UP001208534"/>
    </source>
</evidence>
<evidence type="ECO:0000259" key="3">
    <source>
        <dbReference type="Pfam" id="PF18798"/>
    </source>
</evidence>
<dbReference type="Pfam" id="PF18763">
    <property type="entry name" value="ddrB-ParB"/>
    <property type="match status" value="1"/>
</dbReference>
<protein>
    <recommendedName>
        <fullName evidence="7">Inorganic diphosphatase</fullName>
    </recommendedName>
</protein>
<dbReference type="InterPro" id="IPR040824">
    <property type="entry name" value="LPD3"/>
</dbReference>
<comment type="caution">
    <text evidence="5">The sequence shown here is derived from an EMBL/GenBank/DDBJ whole genome shotgun (WGS) entry which is preliminary data.</text>
</comment>
<feature type="domain" description="Inorganic pyrophosphatase" evidence="4">
    <location>
        <begin position="800"/>
        <end position="933"/>
    </location>
</feature>
<reference evidence="5" key="1">
    <citation type="submission" date="2021-06" db="EMBL/GenBank/DDBJ databases">
        <title>Propagation of a rapidly emergent carbapenem-resistant Acinetobacter baumannii lineage by various extra-hospital transmission networks.</title>
        <authorList>
            <person name="Calix J."/>
        </authorList>
    </citation>
    <scope>NUCLEOTIDE SEQUENCE</scope>
    <source>
        <strain evidence="5">WU_MDCI_Aw63</strain>
    </source>
</reference>
<dbReference type="SUPFAM" id="SSF110849">
    <property type="entry name" value="ParB/Sulfiredoxin"/>
    <property type="match status" value="1"/>
</dbReference>
<evidence type="ECO:0000313" key="5">
    <source>
        <dbReference type="EMBL" id="MCU4395785.1"/>
    </source>
</evidence>
<feature type="compositionally biased region" description="Polar residues" evidence="1">
    <location>
        <begin position="412"/>
        <end position="425"/>
    </location>
</feature>
<accession>A0AAW5R8Q8</accession>
<evidence type="ECO:0008006" key="7">
    <source>
        <dbReference type="Google" id="ProtNLM"/>
    </source>
</evidence>
<dbReference type="InterPro" id="IPR036086">
    <property type="entry name" value="ParB/Sulfiredoxin_sf"/>
</dbReference>
<feature type="domain" description="DdrB-like" evidence="2">
    <location>
        <begin position="369"/>
        <end position="500"/>
    </location>
</feature>